<dbReference type="InterPro" id="IPR002893">
    <property type="entry name" value="Znf_MYND"/>
</dbReference>
<feature type="region of interest" description="Disordered" evidence="18">
    <location>
        <begin position="519"/>
        <end position="540"/>
    </location>
</feature>
<gene>
    <name evidence="21" type="ORF">TSOC_005221</name>
</gene>
<dbReference type="OrthoDB" id="534422at2759"/>
<dbReference type="Proteomes" id="UP000236333">
    <property type="component" value="Unassembled WGS sequence"/>
</dbReference>
<evidence type="ECO:0000256" key="3">
    <source>
        <dbReference type="ARBA" id="ARBA00022528"/>
    </source>
</evidence>
<evidence type="ECO:0000256" key="10">
    <source>
        <dbReference type="ARBA" id="ARBA00022833"/>
    </source>
</evidence>
<dbReference type="InterPro" id="IPR039606">
    <property type="entry name" value="Phytol/farnesol_kinase"/>
</dbReference>
<keyword evidence="6" id="KW-0812">Transmembrane</keyword>
<keyword evidence="13" id="KW-0472">Membrane</keyword>
<reference evidence="21 22" key="1">
    <citation type="journal article" date="2017" name="Mol. Biol. Evol.">
        <title>The 4-celled Tetrabaena socialis nuclear genome reveals the essential components for genetic control of cell number at the origin of multicellularity in the volvocine lineage.</title>
        <authorList>
            <person name="Featherston J."/>
            <person name="Arakaki Y."/>
            <person name="Hanschen E.R."/>
            <person name="Ferris P.J."/>
            <person name="Michod R.E."/>
            <person name="Olson B.J.S.C."/>
            <person name="Nozaki H."/>
            <person name="Durand P.M."/>
        </authorList>
    </citation>
    <scope>NUCLEOTIDE SEQUENCE [LARGE SCALE GENOMIC DNA]</scope>
    <source>
        <strain evidence="21 22">NIES-571</strain>
    </source>
</reference>
<dbReference type="GO" id="GO:0009507">
    <property type="term" value="C:chloroplast"/>
    <property type="evidence" value="ECO:0007669"/>
    <property type="project" value="UniProtKB-SubCell"/>
</dbReference>
<dbReference type="EC" id="2.7.1.182" evidence="15"/>
<comment type="subcellular location">
    <subcellularLocation>
        <location evidence="1">Plastid</location>
        <location evidence="1">Chloroplast membrane</location>
        <topology evidence="1">Multi-pass membrane protein</topology>
    </subcellularLocation>
</comment>
<evidence type="ECO:0000313" key="22">
    <source>
        <dbReference type="Proteomes" id="UP000236333"/>
    </source>
</evidence>
<evidence type="ECO:0000256" key="17">
    <source>
        <dbReference type="PROSITE-ProRule" id="PRU00134"/>
    </source>
</evidence>
<evidence type="ECO:0000256" key="8">
    <source>
        <dbReference type="ARBA" id="ARBA00022771"/>
    </source>
</evidence>
<evidence type="ECO:0000256" key="5">
    <source>
        <dbReference type="ARBA" id="ARBA00022679"/>
    </source>
</evidence>
<dbReference type="GO" id="GO:0008270">
    <property type="term" value="F:zinc ion binding"/>
    <property type="evidence" value="ECO:0007669"/>
    <property type="project" value="UniProtKB-KW"/>
</dbReference>
<evidence type="ECO:0000256" key="12">
    <source>
        <dbReference type="ARBA" id="ARBA00022989"/>
    </source>
</evidence>
<keyword evidence="9" id="KW-0418">Kinase</keyword>
<feature type="signal peptide" evidence="19">
    <location>
        <begin position="1"/>
        <end position="26"/>
    </location>
</feature>
<dbReference type="GO" id="GO:0010276">
    <property type="term" value="F:phytol kinase activity"/>
    <property type="evidence" value="ECO:0007669"/>
    <property type="project" value="UniProtKB-EC"/>
</dbReference>
<keyword evidence="3" id="KW-0150">Chloroplast</keyword>
<dbReference type="SUPFAM" id="SSF144232">
    <property type="entry name" value="HIT/MYND zinc finger-like"/>
    <property type="match status" value="1"/>
</dbReference>
<dbReference type="PANTHER" id="PTHR32523">
    <property type="entry name" value="PHYTOL KINASE 1, CHLOROPLASTIC"/>
    <property type="match status" value="1"/>
</dbReference>
<evidence type="ECO:0000256" key="2">
    <source>
        <dbReference type="ARBA" id="ARBA00010794"/>
    </source>
</evidence>
<dbReference type="Gene3D" id="6.10.140.2220">
    <property type="match status" value="1"/>
</dbReference>
<accession>A0A2J8A6U1</accession>
<evidence type="ECO:0000256" key="19">
    <source>
        <dbReference type="SAM" id="SignalP"/>
    </source>
</evidence>
<evidence type="ECO:0000259" key="20">
    <source>
        <dbReference type="PROSITE" id="PS50865"/>
    </source>
</evidence>
<evidence type="ECO:0000256" key="11">
    <source>
        <dbReference type="ARBA" id="ARBA00022946"/>
    </source>
</evidence>
<feature type="domain" description="MYND-type" evidence="20">
    <location>
        <begin position="646"/>
        <end position="692"/>
    </location>
</feature>
<evidence type="ECO:0000256" key="13">
    <source>
        <dbReference type="ARBA" id="ARBA00023136"/>
    </source>
</evidence>
<keyword evidence="12" id="KW-1133">Transmembrane helix</keyword>
<proteinExistence type="inferred from homology"/>
<keyword evidence="22" id="KW-1185">Reference proteome</keyword>
<feature type="compositionally biased region" description="Polar residues" evidence="18">
    <location>
        <begin position="530"/>
        <end position="539"/>
    </location>
</feature>
<keyword evidence="4" id="KW-0934">Plastid</keyword>
<dbReference type="PANTHER" id="PTHR32523:SF8">
    <property type="entry name" value="DOLICHOL KINASE"/>
    <property type="match status" value="1"/>
</dbReference>
<dbReference type="GO" id="GO:0016020">
    <property type="term" value="C:membrane"/>
    <property type="evidence" value="ECO:0007669"/>
    <property type="project" value="UniProtKB-SubCell"/>
</dbReference>
<evidence type="ECO:0000256" key="7">
    <source>
        <dbReference type="ARBA" id="ARBA00022723"/>
    </source>
</evidence>
<organism evidence="21 22">
    <name type="scientific">Tetrabaena socialis</name>
    <dbReference type="NCBI Taxonomy" id="47790"/>
    <lineage>
        <taxon>Eukaryota</taxon>
        <taxon>Viridiplantae</taxon>
        <taxon>Chlorophyta</taxon>
        <taxon>core chlorophytes</taxon>
        <taxon>Chlorophyceae</taxon>
        <taxon>CS clade</taxon>
        <taxon>Chlamydomonadales</taxon>
        <taxon>Tetrabaenaceae</taxon>
        <taxon>Tetrabaena</taxon>
    </lineage>
</organism>
<protein>
    <recommendedName>
        <fullName evidence="15">phytol kinase</fullName>
        <ecNumber evidence="15">2.7.1.182</ecNumber>
    </recommendedName>
</protein>
<sequence length="706" mass="69886">MTRQQPLLAALKGSGVLSALSAALLAAPPCPEVAPDEKGLPDASSLAVAEAELHVFRALGALAASIAPGEGPCGATELLAAPDVQRLRWAALEQMGGAAAAAGVGGGGGGSGACGGAGAPLLQLLQPHVIRYQKGMGGCLLHPYACILTAALHAPAWWLSGCQAGATPSENAARLAAAKKLLPPLRRLPPLAASCARAACAEVKAELRGLTAAASATAGPSGSAGAGRTMGATSAEVRGLYASVAEQLSNLALTVESVSADGSLPDLVETFGWALQAAAAVVVVEGAGAAAGGGGGGRGGDGDGGSGGWRAQDELGLLVSLAKLARRQAEVQGGDATPPYSTSVRVCMSPVASHVQHERDSGAAAPFAEAAAAVREAAALASVTALPILGRVIARSLGSSSIAEDCSACIAVATHCLAAAVQLLPPADLLALQPQRTLAQLGVMLQRALGLQRPGAGQGSCGGGLGGREEGDCAQDEQHLAAVFHKVAGEVAEVLMHMAGDEQLVGVVAGWLRGEAAEAVPQHGPAGRQPQPQEQSQSCGGLDARALAAALRHWDAAAADEVIRLHGAAAAAAAGAEGEGGRGGSRRRTVIAAAAAASADGAVAPLLVAARAAIARRPATLLWGLQDGGVGGLPSWPPRCLRLCGNPGCRSFAGASEAALPLRKCSGCKAVRYCGAGCQRQHWQEGGHKAACAQLRAAMEAARGGD</sequence>
<comment type="caution">
    <text evidence="21">The sequence shown here is derived from an EMBL/GenBank/DDBJ whole genome shotgun (WGS) entry which is preliminary data.</text>
</comment>
<comment type="pathway">
    <text evidence="14">Cofactor biosynthesis; tocopherol biosynthesis.</text>
</comment>
<evidence type="ECO:0000256" key="15">
    <source>
        <dbReference type="ARBA" id="ARBA00039024"/>
    </source>
</evidence>
<dbReference type="AlphaFoldDB" id="A0A2J8A6U1"/>
<feature type="chain" id="PRO_5014423176" description="phytol kinase" evidence="19">
    <location>
        <begin position="27"/>
        <end position="706"/>
    </location>
</feature>
<evidence type="ECO:0000256" key="1">
    <source>
        <dbReference type="ARBA" id="ARBA00004508"/>
    </source>
</evidence>
<evidence type="ECO:0000256" key="18">
    <source>
        <dbReference type="SAM" id="MobiDB-lite"/>
    </source>
</evidence>
<evidence type="ECO:0000256" key="4">
    <source>
        <dbReference type="ARBA" id="ARBA00022640"/>
    </source>
</evidence>
<evidence type="ECO:0000256" key="9">
    <source>
        <dbReference type="ARBA" id="ARBA00022777"/>
    </source>
</evidence>
<keyword evidence="7" id="KW-0479">Metal-binding</keyword>
<comment type="similarity">
    <text evidence="2">Belongs to the polyprenol kinase family.</text>
</comment>
<evidence type="ECO:0000256" key="6">
    <source>
        <dbReference type="ARBA" id="ARBA00022692"/>
    </source>
</evidence>
<dbReference type="EMBL" id="PGGS01000139">
    <property type="protein sequence ID" value="PNH08217.1"/>
    <property type="molecule type" value="Genomic_DNA"/>
</dbReference>
<keyword evidence="11" id="KW-0809">Transit peptide</keyword>
<dbReference type="PROSITE" id="PS50865">
    <property type="entry name" value="ZF_MYND_2"/>
    <property type="match status" value="1"/>
</dbReference>
<dbReference type="Pfam" id="PF01753">
    <property type="entry name" value="zf-MYND"/>
    <property type="match status" value="1"/>
</dbReference>
<name>A0A2J8A6U1_9CHLO</name>
<evidence type="ECO:0000256" key="14">
    <source>
        <dbReference type="ARBA" id="ARBA00024015"/>
    </source>
</evidence>
<comment type="catalytic activity">
    <reaction evidence="16">
        <text>phytol + CTP = phytyl phosphate + CDP + H(+)</text>
        <dbReference type="Rhea" id="RHEA:38055"/>
        <dbReference type="ChEBI" id="CHEBI:15378"/>
        <dbReference type="ChEBI" id="CHEBI:17327"/>
        <dbReference type="ChEBI" id="CHEBI:37563"/>
        <dbReference type="ChEBI" id="CHEBI:58069"/>
        <dbReference type="ChEBI" id="CHEBI:75483"/>
        <dbReference type="EC" id="2.7.1.182"/>
    </reaction>
</comment>
<keyword evidence="19" id="KW-0732">Signal</keyword>
<keyword evidence="8 17" id="KW-0863">Zinc-finger</keyword>
<keyword evidence="10" id="KW-0862">Zinc</keyword>
<evidence type="ECO:0000313" key="21">
    <source>
        <dbReference type="EMBL" id="PNH08217.1"/>
    </source>
</evidence>
<evidence type="ECO:0000256" key="16">
    <source>
        <dbReference type="ARBA" id="ARBA00048889"/>
    </source>
</evidence>
<keyword evidence="5" id="KW-0808">Transferase</keyword>